<proteinExistence type="predicted"/>
<feature type="compositionally biased region" description="Acidic residues" evidence="1">
    <location>
        <begin position="47"/>
        <end position="78"/>
    </location>
</feature>
<protein>
    <submittedName>
        <fullName evidence="2">Uncharacterized protein</fullName>
    </submittedName>
</protein>
<gene>
    <name evidence="2" type="ORF">N0V93_010350</name>
</gene>
<feature type="region of interest" description="Disordered" evidence="1">
    <location>
        <begin position="36"/>
        <end position="78"/>
    </location>
</feature>
<comment type="caution">
    <text evidence="2">The sequence shown here is derived from an EMBL/GenBank/DDBJ whole genome shotgun (WGS) entry which is preliminary data.</text>
</comment>
<dbReference type="EMBL" id="JAPEVB010000008">
    <property type="protein sequence ID" value="KAJ4385289.1"/>
    <property type="molecule type" value="Genomic_DNA"/>
</dbReference>
<evidence type="ECO:0000256" key="1">
    <source>
        <dbReference type="SAM" id="MobiDB-lite"/>
    </source>
</evidence>
<dbReference type="Proteomes" id="UP001140453">
    <property type="component" value="Unassembled WGS sequence"/>
</dbReference>
<accession>A0A9W9CRR0</accession>
<sequence length="78" mass="9188">MAVLALRHKIRTPRRQRCAEEERVARCISAFIPPATALNASLTEPLWEGEEEEEKEEEEEEEEEEEDDEEEEEEEEEA</sequence>
<organism evidence="2 3">
    <name type="scientific">Gnomoniopsis smithogilvyi</name>
    <dbReference type="NCBI Taxonomy" id="1191159"/>
    <lineage>
        <taxon>Eukaryota</taxon>
        <taxon>Fungi</taxon>
        <taxon>Dikarya</taxon>
        <taxon>Ascomycota</taxon>
        <taxon>Pezizomycotina</taxon>
        <taxon>Sordariomycetes</taxon>
        <taxon>Sordariomycetidae</taxon>
        <taxon>Diaporthales</taxon>
        <taxon>Gnomoniaceae</taxon>
        <taxon>Gnomoniopsis</taxon>
    </lineage>
</organism>
<keyword evidence="3" id="KW-1185">Reference proteome</keyword>
<reference evidence="2" key="1">
    <citation type="submission" date="2022-10" db="EMBL/GenBank/DDBJ databases">
        <title>Tapping the CABI collections for fungal endophytes: first genome assemblies for Collariella, Neodidymelliopsis, Ascochyta clinopodiicola, Didymella pomorum, Didymosphaeria variabile, Neocosmospora piperis and Neocucurbitaria cava.</title>
        <authorList>
            <person name="Hill R."/>
        </authorList>
    </citation>
    <scope>NUCLEOTIDE SEQUENCE</scope>
    <source>
        <strain evidence="2">IMI 355082</strain>
    </source>
</reference>
<dbReference type="AlphaFoldDB" id="A0A9W9CRR0"/>
<name>A0A9W9CRR0_9PEZI</name>
<evidence type="ECO:0000313" key="2">
    <source>
        <dbReference type="EMBL" id="KAJ4385289.1"/>
    </source>
</evidence>
<evidence type="ECO:0000313" key="3">
    <source>
        <dbReference type="Proteomes" id="UP001140453"/>
    </source>
</evidence>